<accession>A0A840VAV3</accession>
<dbReference type="NCBIfam" id="NF041646">
    <property type="entry name" value="VC0807_fam"/>
    <property type="match status" value="1"/>
</dbReference>
<name>A0A840VAV3_9PROT</name>
<feature type="transmembrane region" description="Helical" evidence="1">
    <location>
        <begin position="63"/>
        <end position="84"/>
    </location>
</feature>
<proteinExistence type="predicted"/>
<keyword evidence="1" id="KW-1133">Transmembrane helix</keyword>
<gene>
    <name evidence="2" type="ORF">HNP71_000965</name>
</gene>
<feature type="transmembrane region" description="Helical" evidence="1">
    <location>
        <begin position="123"/>
        <end position="146"/>
    </location>
</feature>
<reference evidence="2 3" key="1">
    <citation type="submission" date="2020-08" db="EMBL/GenBank/DDBJ databases">
        <title>Genomic Encyclopedia of Type Strains, Phase IV (KMG-IV): sequencing the most valuable type-strain genomes for metagenomic binning, comparative biology and taxonomic classification.</title>
        <authorList>
            <person name="Goeker M."/>
        </authorList>
    </citation>
    <scope>NUCLEOTIDE SEQUENCE [LARGE SCALE GENOMIC DNA]</scope>
    <source>
        <strain evidence="2 3">DSM 27026</strain>
    </source>
</reference>
<feature type="transmembrane region" description="Helical" evidence="1">
    <location>
        <begin position="152"/>
        <end position="175"/>
    </location>
</feature>
<keyword evidence="1" id="KW-0812">Transmembrane</keyword>
<evidence type="ECO:0008006" key="4">
    <source>
        <dbReference type="Google" id="ProtNLM"/>
    </source>
</evidence>
<protein>
    <recommendedName>
        <fullName evidence="4">Transmembrane protein</fullName>
    </recommendedName>
</protein>
<dbReference type="EMBL" id="JACHFJ010000003">
    <property type="protein sequence ID" value="MBB5372714.1"/>
    <property type="molecule type" value="Genomic_DNA"/>
</dbReference>
<sequence length="197" mass="21382">MYEALDDAYGDSWALIVSAVPPLLWSTVELARTKRIDAISLIVVASILFTVVATAMGGSPRLIQIRDAMVTGVVGLTFLASLLLKRPLIFYLARAAMSRNTVAGFEAYESLWARPGVPAAFRWLTVVWGMGLVAQTGAMCWLAWIWPIPRYLLVSPVISAAMFGGLMMASLAYIARNPAVRPILRGAITWPGVSGNR</sequence>
<dbReference type="AlphaFoldDB" id="A0A840VAV3"/>
<evidence type="ECO:0000256" key="1">
    <source>
        <dbReference type="SAM" id="Phobius"/>
    </source>
</evidence>
<evidence type="ECO:0000313" key="2">
    <source>
        <dbReference type="EMBL" id="MBB5372714.1"/>
    </source>
</evidence>
<feature type="transmembrane region" description="Helical" evidence="1">
    <location>
        <begin position="38"/>
        <end position="57"/>
    </location>
</feature>
<evidence type="ECO:0000313" key="3">
    <source>
        <dbReference type="Proteomes" id="UP000553706"/>
    </source>
</evidence>
<dbReference type="Proteomes" id="UP000553706">
    <property type="component" value="Unassembled WGS sequence"/>
</dbReference>
<comment type="caution">
    <text evidence="2">The sequence shown here is derived from an EMBL/GenBank/DDBJ whole genome shotgun (WGS) entry which is preliminary data.</text>
</comment>
<organism evidence="2 3">
    <name type="scientific">Acidocella aromatica</name>
    <dbReference type="NCBI Taxonomy" id="1303579"/>
    <lineage>
        <taxon>Bacteria</taxon>
        <taxon>Pseudomonadati</taxon>
        <taxon>Pseudomonadota</taxon>
        <taxon>Alphaproteobacteria</taxon>
        <taxon>Acetobacterales</taxon>
        <taxon>Acidocellaceae</taxon>
        <taxon>Acidocella</taxon>
    </lineage>
</organism>
<keyword evidence="3" id="KW-1185">Reference proteome</keyword>
<keyword evidence="1" id="KW-0472">Membrane</keyword>